<dbReference type="InterPro" id="IPR011659">
    <property type="entry name" value="WD40"/>
</dbReference>
<organism evidence="5 6">
    <name type="scientific">Cesiribacter andamanensis AMV16</name>
    <dbReference type="NCBI Taxonomy" id="1279009"/>
    <lineage>
        <taxon>Bacteria</taxon>
        <taxon>Pseudomonadati</taxon>
        <taxon>Bacteroidota</taxon>
        <taxon>Cytophagia</taxon>
        <taxon>Cytophagales</taxon>
        <taxon>Cesiribacteraceae</taxon>
        <taxon>Cesiribacter</taxon>
    </lineage>
</organism>
<dbReference type="Pfam" id="PF19283">
    <property type="entry name" value="APEH_N"/>
    <property type="match status" value="1"/>
</dbReference>
<keyword evidence="6" id="KW-1185">Reference proteome</keyword>
<feature type="signal peptide" evidence="3">
    <location>
        <begin position="1"/>
        <end position="26"/>
    </location>
</feature>
<dbReference type="OrthoDB" id="9815657at2"/>
<dbReference type="Gene3D" id="2.40.160.50">
    <property type="entry name" value="membrane protein fhac: a member of the omp85/tpsb transporter family"/>
    <property type="match status" value="1"/>
</dbReference>
<sequence length="1041" mass="117297">MKVAQHGICFFLGLLLLLCCTAQSHAQYFGRNKVSYRSFDFEVVESPHFEFYHYFTNDSAVHELLRMSEKWYAMHQEVLQDTIRFKNPIIFYQNHADFQQTTAISGSIGVGTGGVTEGLKNRVVMPAFESHAQTDHVLGHELVHAFQYNLLRDSQDSSLSLANMRNLPLWIVEGMAEYMSIGRIDAHTAMWMRDAYLSGDIPTIKDLNTNPKYFPYRYGQAFWAFVTGVWGDDVVLPLYLNTARYGLDAAIDTVLQVNTETLSRMWRHSLEQHYGQIMPDTVQRLSGQKLISKENAGELNISPSLSPDGRYVMYLSEKSIFTIDLFLADAQSGRTIRKVSSTARNSHIDAFSYVESAGAWAPDSRRFVFVAYSKGRNKLIVVDAQRGRELEEHFIPGVPAFSNPTWSPDGRSVVVTGLVEGYSDLYQYDLDSKQVRQLTRDVYSDLHPSYSPDGRSLVFASDRLAMESGTFNGRRTFNLCQLDLESGQVRVIDFFRGANNFNPQYAPDGKSLYFLSNRDGFRNLYAVELASGQLHQLTHFLTGISGITETAPAISVSRSTGELAYSYYQKNGYTVYKARPQDFSRQPVAPDALDFTAATLPPFSPVGPVIVSSNLAMPQRFGYVPADQLEERPYRPKFKLDYVGNTGVGVATSQFGTGVSGGVAGIFSDILGTNQLFGVLQVNGEIYDFGGQFAYINRKNRFHWGASLSHLPFRTGYLEGFTEQVRINEKDTTAYVQQLNLIRIFEEKLGLFAYLPFSSTRRLELGGSLAYYSYRNDEFNTYYYFNPNTNQVNPIPVAQDRQKGEAPSGFALQQLETAFVGDNSFSGLVGPLQGHRFRIGAETYFGELTYQSYLVDLRRYFFLKPFSLAFRGMHYTRQGKDAERYSFIGPLFLGFPGMVHGYDDLVFDQQTGQPGNTVSVNDLIGSSILVGNVELRLPFTGPRQLALINSGIFFTELALFFDSGLAWDSNFQAINFNREAPQLDGDTRFPAIRERIPVFSTGMSLRINLFGQLIIEPYYAFAFQRPDKRGGSFGLNFVPAW</sequence>
<dbReference type="STRING" id="1279009.ADICEAN_02653"/>
<dbReference type="PATRIC" id="fig|1279009.4.peg.2690"/>
<dbReference type="Pfam" id="PF07676">
    <property type="entry name" value="PD40"/>
    <property type="match status" value="3"/>
</dbReference>
<dbReference type="SUPFAM" id="SSF82171">
    <property type="entry name" value="DPP6 N-terminal domain-like"/>
    <property type="match status" value="1"/>
</dbReference>
<protein>
    <recommendedName>
        <fullName evidence="4">Acylamino-acid-releasing enzyme N-terminal domain-containing protein</fullName>
    </recommendedName>
</protein>
<dbReference type="PANTHER" id="PTHR36842">
    <property type="entry name" value="PROTEIN TOLB HOMOLOG"/>
    <property type="match status" value="1"/>
</dbReference>
<comment type="caution">
    <text evidence="5">The sequence shown here is derived from an EMBL/GenBank/DDBJ whole genome shotgun (WGS) entry which is preliminary data.</text>
</comment>
<evidence type="ECO:0000313" key="5">
    <source>
        <dbReference type="EMBL" id="EMR02214.1"/>
    </source>
</evidence>
<evidence type="ECO:0000313" key="6">
    <source>
        <dbReference type="Proteomes" id="UP000011910"/>
    </source>
</evidence>
<name>M7NUS7_9BACT</name>
<dbReference type="InterPro" id="IPR045550">
    <property type="entry name" value="AARE_N"/>
</dbReference>
<reference evidence="5 6" key="1">
    <citation type="journal article" date="2013" name="Genome Announc.">
        <title>Draft Genome Sequence of Cesiribacter andamanensis Strain AMV16T, Isolated from a Soil Sample from a Mud Volcano in the Andaman Islands, India.</title>
        <authorList>
            <person name="Shivaji S."/>
            <person name="Ara S."/>
            <person name="Begum Z."/>
            <person name="Srinivas T.N."/>
            <person name="Singh A."/>
            <person name="Kumar Pinnaka A."/>
        </authorList>
    </citation>
    <scope>NUCLEOTIDE SEQUENCE [LARGE SCALE GENOMIC DNA]</scope>
    <source>
        <strain evidence="5 6">AMV16</strain>
    </source>
</reference>
<dbReference type="RefSeq" id="WP_009196043.1">
    <property type="nucleotide sequence ID" value="NZ_AODQ01000068.1"/>
</dbReference>
<proteinExistence type="inferred from homology"/>
<dbReference type="Proteomes" id="UP000011910">
    <property type="component" value="Unassembled WGS sequence"/>
</dbReference>
<dbReference type="InterPro" id="IPR011042">
    <property type="entry name" value="6-blade_b-propeller_TolB-like"/>
</dbReference>
<dbReference type="PANTHER" id="PTHR36842:SF1">
    <property type="entry name" value="PROTEIN TOLB"/>
    <property type="match status" value="1"/>
</dbReference>
<evidence type="ECO:0000256" key="1">
    <source>
        <dbReference type="ARBA" id="ARBA00009820"/>
    </source>
</evidence>
<feature type="domain" description="Acylamino-acid-releasing enzyme N-terminal" evidence="4">
    <location>
        <begin position="430"/>
        <end position="473"/>
    </location>
</feature>
<comment type="similarity">
    <text evidence="2">Belongs to the peptidase S9C family.</text>
</comment>
<comment type="similarity">
    <text evidence="1">Belongs to the TolB family.</text>
</comment>
<keyword evidence="3" id="KW-0732">Signal</keyword>
<dbReference type="AlphaFoldDB" id="M7NUS7"/>
<evidence type="ECO:0000256" key="3">
    <source>
        <dbReference type="SAM" id="SignalP"/>
    </source>
</evidence>
<accession>M7NUS7</accession>
<dbReference type="Gene3D" id="2.120.10.30">
    <property type="entry name" value="TolB, C-terminal domain"/>
    <property type="match status" value="2"/>
</dbReference>
<evidence type="ECO:0000259" key="4">
    <source>
        <dbReference type="Pfam" id="PF19283"/>
    </source>
</evidence>
<feature type="chain" id="PRO_5004082685" description="Acylamino-acid-releasing enzyme N-terminal domain-containing protein" evidence="3">
    <location>
        <begin position="27"/>
        <end position="1041"/>
    </location>
</feature>
<dbReference type="eggNOG" id="COG0823">
    <property type="taxonomic scope" value="Bacteria"/>
</dbReference>
<dbReference type="EMBL" id="AODQ01000068">
    <property type="protein sequence ID" value="EMR02214.1"/>
    <property type="molecule type" value="Genomic_DNA"/>
</dbReference>
<evidence type="ECO:0000256" key="2">
    <source>
        <dbReference type="ARBA" id="ARBA00010040"/>
    </source>
</evidence>
<dbReference type="eggNOG" id="COG4775">
    <property type="taxonomic scope" value="Bacteria"/>
</dbReference>
<gene>
    <name evidence="5" type="ORF">ADICEAN_02653</name>
</gene>